<gene>
    <name evidence="1" type="ORF">NVP1169O_25</name>
</gene>
<protein>
    <submittedName>
        <fullName evidence="1">Uncharacterized protein</fullName>
    </submittedName>
</protein>
<dbReference type="EMBL" id="MG592536">
    <property type="protein sequence ID" value="AUR92053.1"/>
    <property type="molecule type" value="Genomic_DNA"/>
</dbReference>
<evidence type="ECO:0000313" key="1">
    <source>
        <dbReference type="EMBL" id="AUR92053.1"/>
    </source>
</evidence>
<keyword evidence="2" id="KW-1185">Reference proteome</keyword>
<reference evidence="1 2" key="1">
    <citation type="submission" date="2017-11" db="EMBL/GenBank/DDBJ databases">
        <title>A major lineage of nontailed dsDNA viruses as unrecognized killers of marine bacteria.</title>
        <authorList>
            <person name="Kauffman K.M."/>
            <person name="Hussain F.A."/>
            <person name="Yang J."/>
            <person name="Arevalo P."/>
            <person name="Brown J.M."/>
            <person name="Chang W.K."/>
            <person name="VanInsberghe D."/>
            <person name="Elsherbini J."/>
            <person name="Cutler M.B."/>
            <person name="Kelly L."/>
            <person name="Polz M.F."/>
        </authorList>
    </citation>
    <scope>NUCLEOTIDE SEQUENCE [LARGE SCALE GENOMIC DNA]</scope>
</reference>
<sequence length="128" mass="14762">MDTFTLVTLLTDILRTLTTSGEQITLSHDNQRDVLCYDLNVGLKSHIHLMCYDKKLMAHMRYGDACEITQLSDLLAIYDKWFEDAKTRGWGAIILPDGWEQLYIQADIPPPQSGIQYDATRKHLFKKD</sequence>
<dbReference type="Proteomes" id="UP000267376">
    <property type="component" value="Segment"/>
</dbReference>
<accession>A0A2I7REJ3</accession>
<name>A0A2I7REJ3_9CAUD</name>
<evidence type="ECO:0000313" key="2">
    <source>
        <dbReference type="Proteomes" id="UP000267376"/>
    </source>
</evidence>
<proteinExistence type="predicted"/>
<organism evidence="1 2">
    <name type="scientific">Vibrio phage 1.169.O._10N.261.52.B1</name>
    <dbReference type="NCBI Taxonomy" id="1881213"/>
    <lineage>
        <taxon>Viruses</taxon>
        <taxon>Duplodnaviria</taxon>
        <taxon>Heunggongvirae</taxon>
        <taxon>Uroviricota</taxon>
        <taxon>Caudoviricetes</taxon>
        <taxon>Schitoviridae</taxon>
        <taxon>Mukerjeevirus</taxon>
        <taxon>Mukerjeevirus mv52B1</taxon>
    </lineage>
</organism>